<reference evidence="2" key="1">
    <citation type="submission" date="2020-08" db="EMBL/GenBank/DDBJ databases">
        <title>Genome public.</title>
        <authorList>
            <person name="Liu C."/>
            <person name="Sun Q."/>
        </authorList>
    </citation>
    <scope>NUCLEOTIDE SEQUENCE</scope>
    <source>
        <strain evidence="2">NSJ-28</strain>
    </source>
</reference>
<dbReference type="InterPro" id="IPR006171">
    <property type="entry name" value="TOPRIM_dom"/>
</dbReference>
<sequence>MIRIREAILVEGRYDINTLKQVVDTVVLETGGFRIFHDKDRLKLLRRIAQARGLIVLTDSDGAGFVIRNYLKGVLPRDRIKQAYVPDVWGKEKRKRHASKEGKLGVEGMRPDILCDALRRAGATFLDGEAQKGRDTSDSPITKADFYTWGLTGRTDSAARRQRLLQELALPAHMTANALLEFINAVGTRQEIEAILQHFSENH</sequence>
<dbReference type="EMBL" id="JACOPL010000001">
    <property type="protein sequence ID" value="MBC5724115.1"/>
    <property type="molecule type" value="Genomic_DNA"/>
</dbReference>
<dbReference type="SMART" id="SM00493">
    <property type="entry name" value="TOPRIM"/>
    <property type="match status" value="1"/>
</dbReference>
<dbReference type="PANTHER" id="PTHR39156">
    <property type="entry name" value="RIBONUCLEASE M5"/>
    <property type="match status" value="1"/>
</dbReference>
<dbReference type="Proteomes" id="UP000606499">
    <property type="component" value="Unassembled WGS sequence"/>
</dbReference>
<accession>A0A923LRU8</accession>
<dbReference type="RefSeq" id="WP_107630506.1">
    <property type="nucleotide sequence ID" value="NZ_JACOPL010000001.1"/>
</dbReference>
<evidence type="ECO:0000313" key="2">
    <source>
        <dbReference type="EMBL" id="MBC5724115.1"/>
    </source>
</evidence>
<dbReference type="InterPro" id="IPR025156">
    <property type="entry name" value="RNase_M5_C"/>
</dbReference>
<dbReference type="SUPFAM" id="SSF110455">
    <property type="entry name" value="Toprim domain"/>
    <property type="match status" value="1"/>
</dbReference>
<dbReference type="GO" id="GO:0006364">
    <property type="term" value="P:rRNA processing"/>
    <property type="evidence" value="ECO:0007669"/>
    <property type="project" value="TreeGrafter"/>
</dbReference>
<organism evidence="2 3">
    <name type="scientific">Agathobaculum faecis</name>
    <dbReference type="NCBI Taxonomy" id="2763013"/>
    <lineage>
        <taxon>Bacteria</taxon>
        <taxon>Bacillati</taxon>
        <taxon>Bacillota</taxon>
        <taxon>Clostridia</taxon>
        <taxon>Eubacteriales</taxon>
        <taxon>Butyricicoccaceae</taxon>
        <taxon>Agathobaculum</taxon>
    </lineage>
</organism>
<evidence type="ECO:0000259" key="1">
    <source>
        <dbReference type="PROSITE" id="PS50880"/>
    </source>
</evidence>
<dbReference type="Pfam" id="PF13331">
    <property type="entry name" value="DUF4093"/>
    <property type="match status" value="1"/>
</dbReference>
<dbReference type="AlphaFoldDB" id="A0A923LRU8"/>
<dbReference type="GO" id="GO:0043822">
    <property type="term" value="F:ribonuclease M5 activity"/>
    <property type="evidence" value="ECO:0007669"/>
    <property type="project" value="TreeGrafter"/>
</dbReference>
<comment type="caution">
    <text evidence="2">The sequence shown here is derived from an EMBL/GenBank/DDBJ whole genome shotgun (WGS) entry which is preliminary data.</text>
</comment>
<name>A0A923LRU8_9FIRM</name>
<dbReference type="PANTHER" id="PTHR39156:SF1">
    <property type="entry name" value="RIBONUCLEASE M5"/>
    <property type="match status" value="1"/>
</dbReference>
<dbReference type="Pfam" id="PF01751">
    <property type="entry name" value="Toprim"/>
    <property type="match status" value="1"/>
</dbReference>
<protein>
    <submittedName>
        <fullName evidence="2">DUF4093 domain-containing protein</fullName>
    </submittedName>
</protein>
<evidence type="ECO:0000313" key="3">
    <source>
        <dbReference type="Proteomes" id="UP000606499"/>
    </source>
</evidence>
<feature type="domain" description="Toprim" evidence="1">
    <location>
        <begin position="5"/>
        <end position="86"/>
    </location>
</feature>
<proteinExistence type="predicted"/>
<dbReference type="PROSITE" id="PS50880">
    <property type="entry name" value="TOPRIM"/>
    <property type="match status" value="1"/>
</dbReference>
<keyword evidence="3" id="KW-1185">Reference proteome</keyword>
<dbReference type="Gene3D" id="3.40.1360.10">
    <property type="match status" value="1"/>
</dbReference>
<gene>
    <name evidence="2" type="ORF">H8S45_01315</name>
</gene>